<feature type="domain" description="Arrestin C-terminal-like" evidence="4">
    <location>
        <begin position="166"/>
        <end position="287"/>
    </location>
</feature>
<dbReference type="SUPFAM" id="SSF81296">
    <property type="entry name" value="E set domains"/>
    <property type="match status" value="1"/>
</dbReference>
<dbReference type="Pfam" id="PF00339">
    <property type="entry name" value="Arrestin_N"/>
    <property type="match status" value="1"/>
</dbReference>
<evidence type="ECO:0000313" key="6">
    <source>
        <dbReference type="Proteomes" id="UP001154329"/>
    </source>
</evidence>
<dbReference type="EMBL" id="OU899035">
    <property type="protein sequence ID" value="CAH1720206.1"/>
    <property type="molecule type" value="Genomic_DNA"/>
</dbReference>
<keyword evidence="2" id="KW-0716">Sensory transduction</keyword>
<dbReference type="AlphaFoldDB" id="A0A9P0IWL7"/>
<evidence type="ECO:0000259" key="4">
    <source>
        <dbReference type="Pfam" id="PF02752"/>
    </source>
</evidence>
<dbReference type="InterPro" id="IPR050357">
    <property type="entry name" value="Arrestin_domain-protein"/>
</dbReference>
<reference evidence="5" key="1">
    <citation type="submission" date="2022-02" db="EMBL/GenBank/DDBJ databases">
        <authorList>
            <person name="King R."/>
        </authorList>
    </citation>
    <scope>NUCLEOTIDE SEQUENCE</scope>
</reference>
<feature type="domain" description="Arrestin-like N-terminal" evidence="3">
    <location>
        <begin position="2"/>
        <end position="126"/>
    </location>
</feature>
<proteinExistence type="inferred from homology"/>
<dbReference type="GO" id="GO:0015031">
    <property type="term" value="P:protein transport"/>
    <property type="evidence" value="ECO:0007669"/>
    <property type="project" value="TreeGrafter"/>
</dbReference>
<evidence type="ECO:0000259" key="3">
    <source>
        <dbReference type="Pfam" id="PF00339"/>
    </source>
</evidence>
<evidence type="ECO:0000256" key="2">
    <source>
        <dbReference type="ARBA" id="ARBA00022606"/>
    </source>
</evidence>
<dbReference type="InterPro" id="IPR011021">
    <property type="entry name" value="Arrestin-like_N"/>
</dbReference>
<protein>
    <recommendedName>
        <fullName evidence="7">Arrestin C-terminal-like domain-containing protein</fullName>
    </recommendedName>
</protein>
<keyword evidence="6" id="KW-1185">Reference proteome</keyword>
<dbReference type="PANTHER" id="PTHR11188">
    <property type="entry name" value="ARRESTIN DOMAIN CONTAINING PROTEIN"/>
    <property type="match status" value="1"/>
</dbReference>
<organism evidence="5 6">
    <name type="scientific">Aphis gossypii</name>
    <name type="common">Cotton aphid</name>
    <dbReference type="NCBI Taxonomy" id="80765"/>
    <lineage>
        <taxon>Eukaryota</taxon>
        <taxon>Metazoa</taxon>
        <taxon>Ecdysozoa</taxon>
        <taxon>Arthropoda</taxon>
        <taxon>Hexapoda</taxon>
        <taxon>Insecta</taxon>
        <taxon>Pterygota</taxon>
        <taxon>Neoptera</taxon>
        <taxon>Paraneoptera</taxon>
        <taxon>Hemiptera</taxon>
        <taxon>Sternorrhyncha</taxon>
        <taxon>Aphidomorpha</taxon>
        <taxon>Aphidoidea</taxon>
        <taxon>Aphididae</taxon>
        <taxon>Aphidini</taxon>
        <taxon>Aphis</taxon>
        <taxon>Aphis</taxon>
    </lineage>
</organism>
<accession>A0A9P0IWL7</accession>
<sequence length="348" mass="40411">MKLYLDEMCRVNFPGDTINGLLCIRECFDFSLEPRIRVSGFTRIWKRGLTNNVVTNGETDEYLLFFNGMAELNKEDSTHTTNMSLIDEIEGYSKIFKFNIILPNNLPSSHEVPFGHTRYKIEAHYNGLTTFDYFNVNQWVGLDKRNDTIDKRAIFSVPLYAFCQSIEMILNLNQSYYLPGETVYVIAMIQNNSRTDILFSKIVIVQTTKYWKTRQLLPIKHVRIIAEGIRGYISSGNKQIWDSHPLNLPAIIPTTNISNNPFNYFEVKYKIKMLITLKNSNKKKVLKQHLFIGNWDKSIATDGKQFIDILQNNDTVYKVGVKDCSIIKTENNNIDFVPKYMVYEKSQV</sequence>
<comment type="similarity">
    <text evidence="1">Belongs to the arrestin family.</text>
</comment>
<dbReference type="Proteomes" id="UP001154329">
    <property type="component" value="Chromosome 2"/>
</dbReference>
<dbReference type="Pfam" id="PF02752">
    <property type="entry name" value="Arrestin_C"/>
    <property type="match status" value="1"/>
</dbReference>
<dbReference type="InterPro" id="IPR011022">
    <property type="entry name" value="Arrestin_C-like"/>
</dbReference>
<dbReference type="InterPro" id="IPR014756">
    <property type="entry name" value="Ig_E-set"/>
</dbReference>
<reference evidence="5" key="2">
    <citation type="submission" date="2022-10" db="EMBL/GenBank/DDBJ databases">
        <authorList>
            <consortium name="ENA_rothamsted_submissions"/>
            <consortium name="culmorum"/>
            <person name="King R."/>
        </authorList>
    </citation>
    <scope>NUCLEOTIDE SEQUENCE</scope>
</reference>
<dbReference type="GO" id="GO:0005737">
    <property type="term" value="C:cytoplasm"/>
    <property type="evidence" value="ECO:0007669"/>
    <property type="project" value="TreeGrafter"/>
</dbReference>
<dbReference type="Gene3D" id="2.60.40.640">
    <property type="match status" value="2"/>
</dbReference>
<evidence type="ECO:0000313" key="5">
    <source>
        <dbReference type="EMBL" id="CAH1720206.1"/>
    </source>
</evidence>
<dbReference type="PANTHER" id="PTHR11188:SF17">
    <property type="entry name" value="FI21816P1"/>
    <property type="match status" value="1"/>
</dbReference>
<dbReference type="InterPro" id="IPR014752">
    <property type="entry name" value="Arrestin-like_C"/>
</dbReference>
<gene>
    <name evidence="5" type="ORF">APHIGO_LOCUS3892</name>
</gene>
<evidence type="ECO:0000256" key="1">
    <source>
        <dbReference type="ARBA" id="ARBA00005298"/>
    </source>
</evidence>
<evidence type="ECO:0008006" key="7">
    <source>
        <dbReference type="Google" id="ProtNLM"/>
    </source>
</evidence>
<name>A0A9P0IWL7_APHGO</name>